<organism evidence="1">
    <name type="scientific">viral metagenome</name>
    <dbReference type="NCBI Taxonomy" id="1070528"/>
    <lineage>
        <taxon>unclassified sequences</taxon>
        <taxon>metagenomes</taxon>
        <taxon>organismal metagenomes</taxon>
    </lineage>
</organism>
<sequence length="198" mass="22764">MDTPFLKLTHNPPVLLEQKDVIESFKKIDPTSTCNSKLHRQLKYCRKSAGWGTDHVGSGRCKLHGGCSTGPKSGTLRYSDFVPTDLIEKYEEFALESDKDIKCLNDEIALLRAKIAVVESKNKDEKYDKQILMYMEEMRRLVETKQKVEEGIKHKIDISVVHSVVDDVIKIIDRRIEDNELKKAIAVDMRHIHIPDFI</sequence>
<dbReference type="AlphaFoldDB" id="A0A6M3IR30"/>
<proteinExistence type="predicted"/>
<accession>A0A6M3IR30</accession>
<protein>
    <submittedName>
        <fullName evidence="1">Uncharacterized protein</fullName>
    </submittedName>
</protein>
<reference evidence="1" key="1">
    <citation type="submission" date="2020-03" db="EMBL/GenBank/DDBJ databases">
        <title>The deep terrestrial virosphere.</title>
        <authorList>
            <person name="Holmfeldt K."/>
            <person name="Nilsson E."/>
            <person name="Simone D."/>
            <person name="Lopez-Fernandez M."/>
            <person name="Wu X."/>
            <person name="de Brujin I."/>
            <person name="Lundin D."/>
            <person name="Andersson A."/>
            <person name="Bertilsson S."/>
            <person name="Dopson M."/>
        </authorList>
    </citation>
    <scope>NUCLEOTIDE SEQUENCE</scope>
    <source>
        <strain evidence="1">MM415B01211</strain>
    </source>
</reference>
<dbReference type="EMBL" id="MT141391">
    <property type="protein sequence ID" value="QJA59986.1"/>
    <property type="molecule type" value="Genomic_DNA"/>
</dbReference>
<gene>
    <name evidence="1" type="ORF">MM415B01211_0018</name>
</gene>
<evidence type="ECO:0000313" key="1">
    <source>
        <dbReference type="EMBL" id="QJA59986.1"/>
    </source>
</evidence>
<name>A0A6M3IR30_9ZZZZ</name>